<dbReference type="InterPro" id="IPR039421">
    <property type="entry name" value="Type_1_exporter"/>
</dbReference>
<feature type="transmembrane region" description="Helical" evidence="11">
    <location>
        <begin position="767"/>
        <end position="788"/>
    </location>
</feature>
<feature type="transmembrane region" description="Helical" evidence="11">
    <location>
        <begin position="625"/>
        <end position="647"/>
    </location>
</feature>
<dbReference type="InterPro" id="IPR011527">
    <property type="entry name" value="ABC1_TM_dom"/>
</dbReference>
<keyword evidence="4 11" id="KW-0812">Transmembrane</keyword>
<dbReference type="GO" id="GO:0005743">
    <property type="term" value="C:mitochondrial inner membrane"/>
    <property type="evidence" value="ECO:0007669"/>
    <property type="project" value="TreeGrafter"/>
</dbReference>
<dbReference type="SMART" id="SM00382">
    <property type="entry name" value="AAA"/>
    <property type="match status" value="4"/>
</dbReference>
<dbReference type="CDD" id="cd18577">
    <property type="entry name" value="ABC_6TM_Pgp_ABCB1_D1_like"/>
    <property type="match status" value="1"/>
</dbReference>
<dbReference type="InterPro" id="IPR017871">
    <property type="entry name" value="ABC_transporter-like_CS"/>
</dbReference>
<dbReference type="Gene3D" id="3.40.50.300">
    <property type="entry name" value="P-loop containing nucleotide triphosphate hydrolases"/>
    <property type="match status" value="4"/>
</dbReference>
<keyword evidence="5" id="KW-0677">Repeat</keyword>
<feature type="transmembrane region" description="Helical" evidence="11">
    <location>
        <begin position="110"/>
        <end position="132"/>
    </location>
</feature>
<feature type="transmembrane region" description="Helical" evidence="11">
    <location>
        <begin position="253"/>
        <end position="272"/>
    </location>
</feature>
<feature type="transmembrane region" description="Helical" evidence="11">
    <location>
        <begin position="138"/>
        <end position="155"/>
    </location>
</feature>
<feature type="transmembrane region" description="Helical" evidence="11">
    <location>
        <begin position="1784"/>
        <end position="1806"/>
    </location>
</feature>
<dbReference type="Pfam" id="PF00005">
    <property type="entry name" value="ABC_tran"/>
    <property type="match status" value="4"/>
</dbReference>
<evidence type="ECO:0000256" key="2">
    <source>
        <dbReference type="ARBA" id="ARBA00007577"/>
    </source>
</evidence>
<accession>A0AAQ3UPB2</accession>
<feature type="region of interest" description="Disordered" evidence="10">
    <location>
        <begin position="572"/>
        <end position="598"/>
    </location>
</feature>
<evidence type="ECO:0000259" key="13">
    <source>
        <dbReference type="PROSITE" id="PS50929"/>
    </source>
</evidence>
<dbReference type="GO" id="GO:0016887">
    <property type="term" value="F:ATP hydrolysis activity"/>
    <property type="evidence" value="ECO:0007669"/>
    <property type="project" value="InterPro"/>
</dbReference>
<evidence type="ECO:0000256" key="3">
    <source>
        <dbReference type="ARBA" id="ARBA00022448"/>
    </source>
</evidence>
<evidence type="ECO:0000256" key="5">
    <source>
        <dbReference type="ARBA" id="ARBA00022737"/>
    </source>
</evidence>
<feature type="transmembrane region" description="Helical" evidence="11">
    <location>
        <begin position="667"/>
        <end position="690"/>
    </location>
</feature>
<name>A0AAQ3UPB2_PASNO</name>
<feature type="domain" description="ABC transmembrane type-1" evidence="13">
    <location>
        <begin position="701"/>
        <end position="829"/>
    </location>
</feature>
<dbReference type="InterPro" id="IPR003439">
    <property type="entry name" value="ABC_transporter-like_ATP-bd"/>
</dbReference>
<proteinExistence type="inferred from homology"/>
<evidence type="ECO:0000313" key="14">
    <source>
        <dbReference type="EMBL" id="WVZ95048.1"/>
    </source>
</evidence>
<feature type="transmembrane region" description="Helical" evidence="11">
    <location>
        <begin position="1826"/>
        <end position="1849"/>
    </location>
</feature>
<dbReference type="FunFam" id="3.40.50.300:FF:000967">
    <property type="entry name" value="ABC multidrug transporter mdr4"/>
    <property type="match status" value="2"/>
</dbReference>
<dbReference type="InterPro" id="IPR036640">
    <property type="entry name" value="ABC1_TM_sf"/>
</dbReference>
<feature type="domain" description="ABC transporter" evidence="12">
    <location>
        <begin position="1482"/>
        <end position="1711"/>
    </location>
</feature>
<feature type="transmembrane region" description="Helical" evidence="11">
    <location>
        <begin position="1313"/>
        <end position="1346"/>
    </location>
</feature>
<feature type="domain" description="ABC transmembrane type-1" evidence="13">
    <location>
        <begin position="1823"/>
        <end position="1965"/>
    </location>
</feature>
<keyword evidence="7" id="KW-0067">ATP-binding</keyword>
<evidence type="ECO:0000256" key="11">
    <source>
        <dbReference type="SAM" id="Phobius"/>
    </source>
</evidence>
<protein>
    <submittedName>
        <fullName evidence="14">Uncharacterized protein</fullName>
    </submittedName>
</protein>
<keyword evidence="6" id="KW-0547">Nucleotide-binding</keyword>
<dbReference type="FunFam" id="3.40.50.300:FF:000205">
    <property type="entry name" value="ABC transporter B family member 4"/>
    <property type="match status" value="1"/>
</dbReference>
<comment type="subcellular location">
    <subcellularLocation>
        <location evidence="1">Membrane</location>
        <topology evidence="1">Multi-pass membrane protein</topology>
    </subcellularLocation>
</comment>
<feature type="transmembrane region" description="Helical" evidence="11">
    <location>
        <begin position="1409"/>
        <end position="1433"/>
    </location>
</feature>
<feature type="transmembrane region" description="Helical" evidence="11">
    <location>
        <begin position="65"/>
        <end position="89"/>
    </location>
</feature>
<feature type="domain" description="ABC transporter" evidence="12">
    <location>
        <begin position="864"/>
        <end position="1108"/>
    </location>
</feature>
<feature type="domain" description="ABC transporter" evidence="12">
    <location>
        <begin position="2000"/>
        <end position="2244"/>
    </location>
</feature>
<evidence type="ECO:0000256" key="8">
    <source>
        <dbReference type="ARBA" id="ARBA00022989"/>
    </source>
</evidence>
<dbReference type="FunFam" id="3.40.50.300:FF:000604">
    <property type="entry name" value="ABC transporter B family member 28"/>
    <property type="match status" value="1"/>
</dbReference>
<gene>
    <name evidence="14" type="ORF">U9M48_040854</name>
</gene>
<keyword evidence="15" id="KW-1185">Reference proteome</keyword>
<dbReference type="EMBL" id="CP144753">
    <property type="protein sequence ID" value="WVZ95048.1"/>
    <property type="molecule type" value="Genomic_DNA"/>
</dbReference>
<evidence type="ECO:0000256" key="10">
    <source>
        <dbReference type="SAM" id="MobiDB-lite"/>
    </source>
</evidence>
<sequence length="2248" mass="246747">MELLAVGNSDGTSTEEIREHIEHCPAAGNACSRVQISARVSGDEEEHHNVCPFVCLLPPGNTIDWLLMALGTMGSVIHGMAFPVGYLLLGKALDAFGTNIHDQEAMVHALYKLGHFVASFSTFFAGIIIAFISCWQVAMLSGLVIPLILAIGGIYTKKMNGISLSCNAIVSEAISVVEQTLSHIKTVFSFVGETWAMKSFLQCMENQFNLSKKEAMIKGIGLGLFQAVTFCSWALMVWIGAVAVSKNKATGGGTIAAIMSILFGAISITYAAPDLQTFNQAKAAGKEVFKVIKRKPSISYEKSGAVLEKIHGEIKFRRVHFAYPSRQDKPILQGLSLSIPAGKVVALVGSSGCGKSTVISLLQRFYDPTSGDIFIDGHSIKKLDLKSLRRNIASVSQEPSLFSGTIKDNLRIGRMDASDEEIIEAATTANVHSFISKLPNEYLTEVGERGVQLSGGQKQRIAIARAMLKDPPILLLDEATSALDSESEKLVQDALERAMHGRTVILIAHRMSTIVNADTIVVVEKGRVAQTGTHYELLEKSTFYSNVCSMQNIEKEAEKKVASSSDNVIEEQIGEEQISQSSTKQGTRNKLERVESEQPNKEVVKEIHPFFRLWYGLQRENIMKILFGSSAAAISGISKPLFGYFIMTIGVAYFDPDAKRKVSKYSLIFFTAGMITLVSNILQHYIYGVIGEKAMKNLREALFSAKSAKGFYGDSAIAHRELVSLASEAASNIRTVASFVYEDEIIKKAELSLQEPLKITKIESMKYGVIQGISLCLWNIAHAVALWYTTVLVQRKQATFENSIRSYQIFSLTVPSITELWTLIPMVMSALTILNPVFDTLDRETQIVPDKPENPGEGWLIGRIEFQDVCFNYPSRPEVTILDGFNLVIEAGQRVALVGPSGAGKSSVLALILRFYDPYRGRVLIDNKNIKDYNLRWVRKRIGLVQQEPILFNTSIRDNISYGSESPSETEIIQAAMEANIHEFISGLPEGYDTVVGDKGSQLSGGQKQRIAIARTILKRPAILLLDEATSALDGESERVVMSSLGAKEWNNKDKQANKITSITVAHRLSTIINADMIVVMEKGKRGISSTLARNLPSAGDNSPRPRYPLCSLPISRQLLFSPMRTPVRQHRILSVPATPFCKIAQDSAKAMPLIQEKDRSTGSSEPNIADGKKSTPPASRVPETDPEDSPFPFFGLLCYADALDWLLMVSGTMGSFIHGMGPSMSYYILGKTLDVVGNNMGNKEATVHELSKRQMARMRMAYLRSVLSQDIGAFDTDLTTANIIAGATNHMSVIQDAIGEKMGHFMSNFSTFVVAMIVAFACCWEVGMLSLLVVPMLLMVGAAYAKMMIGMSLTRISFVSEATTVVEQTLANIKTVFSFVGENSAIKSFSKCMDNQYMLSKKEAMAKGLGLGMLQIATFCSYSLVIWVGAAAVTGRKAKPGETIAAVINVLSGAIYISNAAPDLQAFSQAKAAGKEVFKIIKRDPAISYESKGKILEKVAGDIEIREVHFNYPSREDKPVLQGFSLAIQAGSILIDGQNIKELDLKFLRKNIGTVSQEPSLFSGTIMDNLRIGKMDATDEEIIEAAKTANVHSFIAKLPNQYSTEVGERGVQLSGGQKQRIAIGRAILKDPPILLLDEATSALDSESEKIVQVALDRAMQGRTVILIAHRMSTIINADKIVLVENGRVAQSGTHKELMDKSAFYSSVCIMQNLEKDSGKSETRFAGQADEEEEEGTYSNLSSSSSDQDKKLEVTEQQKQAIRKRTSTFYRIFLGTFKLLPGKVLLGSTAAAISGISRPIFAFYIMTVGMAYLEPDAKRIVSKYSIILFLIGLLTFFSNIFQHYIYGLVGESTMNNLREALFSEAVSNIRTVASFVQEDEILKKADLSLQEPMRKSRVESIKYGAVQGLALCLWHTTHAIALSFTIMLLDKNLSSFENCVRSYQAFAMTISSITELWSLIPMVLSAIAVLDHALDILDRETQIVPDVPRVYPEKRLAGEIVFQDVSFSYPSRPEVIILDGFNLDIEPGERVALVGPSGSGKSTVLALLLRFYDPFEGQVLVDGKDIRDYNLRHLRKHIGLVQQEPILFNLTIRENISYGNEGASESEIIEAAMEANIHEFICGLPNGYDTVVGDKGSQLSGGQKQRIAIARTILKRPTILLLDEATSALDSQSERVVMSSLGAKEWKNKGGFSSKITSITIAHRLSTVTRVDVIVVMDKGQVVELGSHEALITENDGVYSRLYQMQSK</sequence>
<dbReference type="Proteomes" id="UP001341281">
    <property type="component" value="Chromosome 09"/>
</dbReference>
<feature type="domain" description="ABC transporter" evidence="12">
    <location>
        <begin position="314"/>
        <end position="550"/>
    </location>
</feature>
<dbReference type="Pfam" id="PF00664">
    <property type="entry name" value="ABC_membrane"/>
    <property type="match status" value="5"/>
</dbReference>
<feature type="region of interest" description="Disordered" evidence="10">
    <location>
        <begin position="1155"/>
        <end position="1188"/>
    </location>
</feature>
<dbReference type="CDD" id="cd03249">
    <property type="entry name" value="ABC_MTABC3_MDL1_MDL2"/>
    <property type="match status" value="2"/>
</dbReference>
<evidence type="ECO:0000256" key="4">
    <source>
        <dbReference type="ARBA" id="ARBA00022692"/>
    </source>
</evidence>
<dbReference type="PANTHER" id="PTHR43394">
    <property type="entry name" value="ATP-DEPENDENT PERMEASE MDL1, MITOCHONDRIAL"/>
    <property type="match status" value="1"/>
</dbReference>
<dbReference type="GO" id="GO:0090374">
    <property type="term" value="P:oligopeptide export from mitochondrion"/>
    <property type="evidence" value="ECO:0007669"/>
    <property type="project" value="TreeGrafter"/>
</dbReference>
<dbReference type="NCBIfam" id="NF010167">
    <property type="entry name" value="PRK13648.1"/>
    <property type="match status" value="4"/>
</dbReference>
<dbReference type="PROSITE" id="PS50929">
    <property type="entry name" value="ABC_TM1F"/>
    <property type="match status" value="4"/>
</dbReference>
<evidence type="ECO:0000313" key="15">
    <source>
        <dbReference type="Proteomes" id="UP001341281"/>
    </source>
</evidence>
<feature type="domain" description="ABC transmembrane type-1" evidence="13">
    <location>
        <begin position="102"/>
        <end position="280"/>
    </location>
</feature>
<dbReference type="PROSITE" id="PS00211">
    <property type="entry name" value="ABC_TRANSPORTER_1"/>
    <property type="match status" value="4"/>
</dbReference>
<organism evidence="14 15">
    <name type="scientific">Paspalum notatum var. saurae</name>
    <dbReference type="NCBI Taxonomy" id="547442"/>
    <lineage>
        <taxon>Eukaryota</taxon>
        <taxon>Viridiplantae</taxon>
        <taxon>Streptophyta</taxon>
        <taxon>Embryophyta</taxon>
        <taxon>Tracheophyta</taxon>
        <taxon>Spermatophyta</taxon>
        <taxon>Magnoliopsida</taxon>
        <taxon>Liliopsida</taxon>
        <taxon>Poales</taxon>
        <taxon>Poaceae</taxon>
        <taxon>PACMAD clade</taxon>
        <taxon>Panicoideae</taxon>
        <taxon>Andropogonodae</taxon>
        <taxon>Paspaleae</taxon>
        <taxon>Paspalinae</taxon>
        <taxon>Paspalum</taxon>
    </lineage>
</organism>
<keyword evidence="9 11" id="KW-0472">Membrane</keyword>
<evidence type="ECO:0000256" key="9">
    <source>
        <dbReference type="ARBA" id="ARBA00023136"/>
    </source>
</evidence>
<evidence type="ECO:0000259" key="12">
    <source>
        <dbReference type="PROSITE" id="PS50893"/>
    </source>
</evidence>
<feature type="domain" description="ABC transmembrane type-1" evidence="13">
    <location>
        <begin position="1249"/>
        <end position="1470"/>
    </location>
</feature>
<dbReference type="Gene3D" id="1.20.1560.10">
    <property type="entry name" value="ABC transporter type 1, transmembrane domain"/>
    <property type="match status" value="5"/>
</dbReference>
<feature type="region of interest" description="Disordered" evidence="10">
    <location>
        <begin position="1720"/>
        <end position="1753"/>
    </location>
</feature>
<feature type="compositionally biased region" description="Basic and acidic residues" evidence="10">
    <location>
        <begin position="589"/>
        <end position="598"/>
    </location>
</feature>
<evidence type="ECO:0000256" key="7">
    <source>
        <dbReference type="ARBA" id="ARBA00022840"/>
    </source>
</evidence>
<dbReference type="GO" id="GO:0005524">
    <property type="term" value="F:ATP binding"/>
    <property type="evidence" value="ECO:0007669"/>
    <property type="project" value="UniProtKB-KW"/>
</dbReference>
<keyword evidence="3" id="KW-0813">Transport</keyword>
<dbReference type="GO" id="GO:0015421">
    <property type="term" value="F:ABC-type oligopeptide transporter activity"/>
    <property type="evidence" value="ECO:0007669"/>
    <property type="project" value="TreeGrafter"/>
</dbReference>
<comment type="similarity">
    <text evidence="2">Belongs to the ABC transporter superfamily. ABCB family. Multidrug resistance exporter (TC 3.A.1.201) subfamily.</text>
</comment>
<evidence type="ECO:0000256" key="6">
    <source>
        <dbReference type="ARBA" id="ARBA00022741"/>
    </source>
</evidence>
<feature type="transmembrane region" description="Helical" evidence="11">
    <location>
        <begin position="220"/>
        <end position="241"/>
    </location>
</feature>
<dbReference type="PROSITE" id="PS50893">
    <property type="entry name" value="ABC_TRANSPORTER_2"/>
    <property type="match status" value="4"/>
</dbReference>
<dbReference type="SUPFAM" id="SSF52540">
    <property type="entry name" value="P-loop containing nucleoside triphosphate hydrolases"/>
    <property type="match status" value="4"/>
</dbReference>
<dbReference type="PANTHER" id="PTHR43394:SF11">
    <property type="entry name" value="ATP-BINDING CASSETTE TRANSPORTER"/>
    <property type="match status" value="1"/>
</dbReference>
<dbReference type="SUPFAM" id="SSF90123">
    <property type="entry name" value="ABC transporter transmembrane region"/>
    <property type="match status" value="4"/>
</dbReference>
<reference evidence="14 15" key="1">
    <citation type="submission" date="2024-02" db="EMBL/GenBank/DDBJ databases">
        <title>High-quality chromosome-scale genome assembly of Pensacola bahiagrass (Paspalum notatum Flugge var. saurae).</title>
        <authorList>
            <person name="Vega J.M."/>
            <person name="Podio M."/>
            <person name="Orjuela J."/>
            <person name="Siena L.A."/>
            <person name="Pessino S.C."/>
            <person name="Combes M.C."/>
            <person name="Mariac C."/>
            <person name="Albertini E."/>
            <person name="Pupilli F."/>
            <person name="Ortiz J.P.A."/>
            <person name="Leblanc O."/>
        </authorList>
    </citation>
    <scope>NUCLEOTIDE SEQUENCE [LARGE SCALE GENOMIC DNA]</scope>
    <source>
        <strain evidence="14">R1</strain>
        <tissue evidence="14">Leaf</tissue>
    </source>
</reference>
<keyword evidence="8 11" id="KW-1133">Transmembrane helix</keyword>
<evidence type="ECO:0000256" key="1">
    <source>
        <dbReference type="ARBA" id="ARBA00004141"/>
    </source>
</evidence>
<dbReference type="InterPro" id="IPR027417">
    <property type="entry name" value="P-loop_NTPase"/>
</dbReference>
<dbReference type="InterPro" id="IPR003593">
    <property type="entry name" value="AAA+_ATPase"/>
</dbReference>